<dbReference type="RefSeq" id="WP_203646482.1">
    <property type="nucleotide sequence ID" value="NZ_BOLN01000010.1"/>
</dbReference>
<comment type="caution">
    <text evidence="2">The sequence shown here is derived from an EMBL/GenBank/DDBJ whole genome shotgun (WGS) entry which is preliminary data.</text>
</comment>
<evidence type="ECO:0000256" key="1">
    <source>
        <dbReference type="SAM" id="SignalP"/>
    </source>
</evidence>
<protein>
    <recommendedName>
        <fullName evidence="4">DUF4767 domain-containing protein</fullName>
    </recommendedName>
</protein>
<evidence type="ECO:0000313" key="3">
    <source>
        <dbReference type="Proteomes" id="UP001597189"/>
    </source>
</evidence>
<proteinExistence type="predicted"/>
<keyword evidence="3" id="KW-1185">Reference proteome</keyword>
<feature type="chain" id="PRO_5046793757" description="DUF4767 domain-containing protein" evidence="1">
    <location>
        <begin position="26"/>
        <end position="161"/>
    </location>
</feature>
<evidence type="ECO:0008006" key="4">
    <source>
        <dbReference type="Google" id="ProtNLM"/>
    </source>
</evidence>
<accession>A0ABW4D6W0</accession>
<feature type="signal peptide" evidence="1">
    <location>
        <begin position="1"/>
        <end position="25"/>
    </location>
</feature>
<gene>
    <name evidence="2" type="ORF">ACFQ44_11830</name>
</gene>
<organism evidence="2 3">
    <name type="scientific">Levilactobacillus lanxiensis</name>
    <dbReference type="NCBI Taxonomy" id="2799568"/>
    <lineage>
        <taxon>Bacteria</taxon>
        <taxon>Bacillati</taxon>
        <taxon>Bacillota</taxon>
        <taxon>Bacilli</taxon>
        <taxon>Lactobacillales</taxon>
        <taxon>Lactobacillaceae</taxon>
        <taxon>Levilactobacillus</taxon>
    </lineage>
</organism>
<sequence>MKIKHLVAAVSVCFGVAGMATTISAAQPASAVTTSNKNFRKYKTMPKALRGTWQTKGYTKYRKGIKSNATYKFNKNSYTLVMKFKGGSVKSKTIHFPKSQIGGMWYEKQRKVYDVFPGGKMSDAKKAYASYLTLKPVRRNGKRALALYPIGGTKMTYFYRK</sequence>
<keyword evidence="1" id="KW-0732">Signal</keyword>
<name>A0ABW4D6W0_9LACO</name>
<dbReference type="Proteomes" id="UP001597189">
    <property type="component" value="Unassembled WGS sequence"/>
</dbReference>
<dbReference type="EMBL" id="JBHTOD010000010">
    <property type="protein sequence ID" value="MFD1456348.1"/>
    <property type="molecule type" value="Genomic_DNA"/>
</dbReference>
<reference evidence="3" key="1">
    <citation type="journal article" date="2019" name="Int. J. Syst. Evol. Microbiol.">
        <title>The Global Catalogue of Microorganisms (GCM) 10K type strain sequencing project: providing services to taxonomists for standard genome sequencing and annotation.</title>
        <authorList>
            <consortium name="The Broad Institute Genomics Platform"/>
            <consortium name="The Broad Institute Genome Sequencing Center for Infectious Disease"/>
            <person name="Wu L."/>
            <person name="Ma J."/>
        </authorList>
    </citation>
    <scope>NUCLEOTIDE SEQUENCE [LARGE SCALE GENOMIC DNA]</scope>
    <source>
        <strain evidence="3">CCM 8979</strain>
    </source>
</reference>
<evidence type="ECO:0000313" key="2">
    <source>
        <dbReference type="EMBL" id="MFD1456348.1"/>
    </source>
</evidence>